<dbReference type="PANTHER" id="PTHR46240">
    <property type="entry name" value="SER/THR PROTEIN KINASE ULK4"/>
    <property type="match status" value="1"/>
</dbReference>
<dbReference type="Pfam" id="PF00069">
    <property type="entry name" value="Pkinase"/>
    <property type="match status" value="1"/>
</dbReference>
<dbReference type="InterPro" id="IPR011989">
    <property type="entry name" value="ARM-like"/>
</dbReference>
<dbReference type="EMBL" id="VXIV02001577">
    <property type="protein sequence ID" value="KAF6031687.1"/>
    <property type="molecule type" value="Genomic_DNA"/>
</dbReference>
<dbReference type="Pfam" id="PF23606">
    <property type="entry name" value="HEAT_ULK4"/>
    <property type="match status" value="1"/>
</dbReference>
<dbReference type="SUPFAM" id="SSF56112">
    <property type="entry name" value="Protein kinase-like (PK-like)"/>
    <property type="match status" value="1"/>
</dbReference>
<feature type="compositionally biased region" description="Low complexity" evidence="1">
    <location>
        <begin position="170"/>
        <end position="181"/>
    </location>
</feature>
<dbReference type="Gene3D" id="1.10.510.10">
    <property type="entry name" value="Transferase(Phosphotransferase) domain 1"/>
    <property type="match status" value="1"/>
</dbReference>
<dbReference type="InterPro" id="IPR016024">
    <property type="entry name" value="ARM-type_fold"/>
</dbReference>
<gene>
    <name evidence="3" type="ORF">EB796_009981</name>
</gene>
<dbReference type="Proteomes" id="UP000593567">
    <property type="component" value="Unassembled WGS sequence"/>
</dbReference>
<feature type="region of interest" description="Disordered" evidence="1">
    <location>
        <begin position="363"/>
        <end position="383"/>
    </location>
</feature>
<dbReference type="PANTHER" id="PTHR46240:SF1">
    <property type="entry name" value="SERINE_THREONINE-PROTEIN KINASE ULK4"/>
    <property type="match status" value="1"/>
</dbReference>
<dbReference type="InterPro" id="IPR000719">
    <property type="entry name" value="Prot_kinase_dom"/>
</dbReference>
<name>A0A7J7K0C9_BUGNE</name>
<feature type="domain" description="Protein kinase" evidence="2">
    <location>
        <begin position="4"/>
        <end position="286"/>
    </location>
</feature>
<dbReference type="GO" id="GO:0005524">
    <property type="term" value="F:ATP binding"/>
    <property type="evidence" value="ECO:0007669"/>
    <property type="project" value="InterPro"/>
</dbReference>
<evidence type="ECO:0000313" key="4">
    <source>
        <dbReference type="Proteomes" id="UP000593567"/>
    </source>
</evidence>
<dbReference type="InterPro" id="IPR045906">
    <property type="entry name" value="ULK4"/>
</dbReference>
<protein>
    <submittedName>
        <fullName evidence="3">ULK4</fullName>
    </submittedName>
</protein>
<evidence type="ECO:0000259" key="2">
    <source>
        <dbReference type="PROSITE" id="PS50011"/>
    </source>
</evidence>
<evidence type="ECO:0000313" key="3">
    <source>
        <dbReference type="EMBL" id="KAF6031687.1"/>
    </source>
</evidence>
<accession>A0A7J7K0C9</accession>
<dbReference type="SUPFAM" id="SSF48371">
    <property type="entry name" value="ARM repeat"/>
    <property type="match status" value="2"/>
</dbReference>
<comment type="caution">
    <text evidence="3">The sequence shown here is derived from an EMBL/GenBank/DDBJ whole genome shotgun (WGS) entry which is preliminary data.</text>
</comment>
<dbReference type="InterPro" id="IPR056981">
    <property type="entry name" value="HEAT_ULK4_RUNKEL"/>
</dbReference>
<proteinExistence type="predicted"/>
<dbReference type="InterPro" id="IPR011009">
    <property type="entry name" value="Kinase-like_dom_sf"/>
</dbReference>
<keyword evidence="4" id="KW-1185">Reference proteome</keyword>
<dbReference type="GO" id="GO:0004672">
    <property type="term" value="F:protein kinase activity"/>
    <property type="evidence" value="ECO:0007669"/>
    <property type="project" value="InterPro"/>
</dbReference>
<sequence>MENFVLYDEIGKAENCIIYKGRRKGTVIFLAIYCVDKTRRPEITNQVRLTHEIKHKHIQQFYEWYETTNHLWLVLELCNGGTLECLIEQDGALPETCVKLFGQDLVEGLHAVHSLGLLFCDLRPSKLLLDVTGTIKYSDFSLARMEGENLEELLGMFDEQNVEEDNSEFDSTTDQTTSKSKSLNKGSPHYTAPEVIQGAPHSVLSDIWSLGCVLYELFTGIKPFEADSVSELVNKIIHVELPPPSVKGSRLSAKPSPDLVNLLNGILKKDPSERFNWDQVFLHPFWGGALKHLSSESDPDLYSKGDTLDVRCATPLTRRSSTNLLEHTKTGSVLGYIKDVEIRQSLDRPISALMANAAGGDNEGNITENLRPKSRQAMGGGGDMDAAKFTMSSRPMTSQGNRDDDNEDIYSEVESRKRDEHEDFNVSDVIYYTSDWLVTNISDNTKIQKLPVLKFDPKSLQLPAHSVTKLTGMSKKDCEKHLTHLSDLLTAEEKGPPTQKRAHLLTYATTICSNPNFAEFLARRNLIVILTKQLKDASHIDTRMKISRLIGALVQNSDDVNLSTSHVEAITMLTDMLRENFRNAKLKSVLLPALGELVFLMARLQEHALPDELLKSSSKSTIPSLTFTMLIKCLKEGDDVVTHHYAAKTIENIVATNTDMCQRFVSNEVGQSLWYLCTHSSVDSPRITALSALCRITKHNVGVFENVIEKVGLPNLLNTISSTSSSRIQQAYVTMLCEAVSRGQHRLKYLQHKELFTTALHLLESTSCVVRGKTFVLMYIMMQDDNEQLLALCQARLVMYIERDKKKHHQTEKPEQLNQVQYLNICLNSLLTEIIRRVPIILGDLLQVLNVISGRKHLSAVQAKQLKHLLPVVTLIQHMMNSSVFRSFIATEEFMLCLAGLMEHTVLIDCGETGVTSSGNVGVSKDEVVHSVLTVMEIIMQHPSLLATHQKVLTSEIASSLAVLCISEHWETKLLSLKLFCELVSVFANTQSLTTSQQRGADRIIQVVCKDLLPQYEQFLMDPNPIPTYGLRLLESLISFRPQIIREITSCGLVLVLYQVIEDNHSNPLSQVVEHSTAVLKSVIHYKDTDIDELYSQGIVELLVSVCHKIIPYIKERTEQADIHVPCSTLVSVLEIMQHLLK</sequence>
<dbReference type="Gene3D" id="1.25.10.10">
    <property type="entry name" value="Leucine-rich Repeat Variant"/>
    <property type="match status" value="2"/>
</dbReference>
<dbReference type="AlphaFoldDB" id="A0A7J7K0C9"/>
<organism evidence="3 4">
    <name type="scientific">Bugula neritina</name>
    <name type="common">Brown bryozoan</name>
    <name type="synonym">Sertularia neritina</name>
    <dbReference type="NCBI Taxonomy" id="10212"/>
    <lineage>
        <taxon>Eukaryota</taxon>
        <taxon>Metazoa</taxon>
        <taxon>Spiralia</taxon>
        <taxon>Lophotrochozoa</taxon>
        <taxon>Bryozoa</taxon>
        <taxon>Gymnolaemata</taxon>
        <taxon>Cheilostomatida</taxon>
        <taxon>Flustrina</taxon>
        <taxon>Buguloidea</taxon>
        <taxon>Bugulidae</taxon>
        <taxon>Bugula</taxon>
    </lineage>
</organism>
<reference evidence="3" key="1">
    <citation type="submission" date="2020-06" db="EMBL/GenBank/DDBJ databases">
        <title>Draft genome of Bugula neritina, a colonial animal packing powerful symbionts and potential medicines.</title>
        <authorList>
            <person name="Rayko M."/>
        </authorList>
    </citation>
    <scope>NUCLEOTIDE SEQUENCE [LARGE SCALE GENOMIC DNA]</scope>
    <source>
        <strain evidence="3">Kwan_BN1</strain>
    </source>
</reference>
<dbReference type="CDD" id="cd14010">
    <property type="entry name" value="STKc_ULK4"/>
    <property type="match status" value="1"/>
</dbReference>
<dbReference type="OrthoDB" id="24822at2759"/>
<dbReference type="PROSITE" id="PS50011">
    <property type="entry name" value="PROTEIN_KINASE_DOM"/>
    <property type="match status" value="1"/>
</dbReference>
<evidence type="ECO:0000256" key="1">
    <source>
        <dbReference type="SAM" id="MobiDB-lite"/>
    </source>
</evidence>
<feature type="region of interest" description="Disordered" evidence="1">
    <location>
        <begin position="164"/>
        <end position="188"/>
    </location>
</feature>